<evidence type="ECO:0000313" key="3">
    <source>
        <dbReference type="Proteomes" id="UP000037460"/>
    </source>
</evidence>
<sequence length="182" mass="18652">MSECMAASVLSREYSTPGSRAERSTKPHPDRGLALTVTFRSVDHRASRITCRFASNSCFVTSPASSSSLSCSMRSRTVKPGPLPAAAAGGSGAVAPIGLEDARGDEAPFFLVLDPRGEEARREEAGESARELATGGVGANRFFSERASFTRLANGLAGGAGGRPRCSAVSSSTAASVLAAPA</sequence>
<feature type="region of interest" description="Disordered" evidence="1">
    <location>
        <begin position="158"/>
        <end position="182"/>
    </location>
</feature>
<name>A0A0M0JLP1_9EUKA</name>
<accession>A0A0M0JLP1</accession>
<evidence type="ECO:0000256" key="1">
    <source>
        <dbReference type="SAM" id="MobiDB-lite"/>
    </source>
</evidence>
<organism evidence="2 3">
    <name type="scientific">Chrysochromulina tobinii</name>
    <dbReference type="NCBI Taxonomy" id="1460289"/>
    <lineage>
        <taxon>Eukaryota</taxon>
        <taxon>Haptista</taxon>
        <taxon>Haptophyta</taxon>
        <taxon>Prymnesiophyceae</taxon>
        <taxon>Prymnesiales</taxon>
        <taxon>Chrysochromulinaceae</taxon>
        <taxon>Chrysochromulina</taxon>
    </lineage>
</organism>
<evidence type="ECO:0000313" key="2">
    <source>
        <dbReference type="EMBL" id="KOO27474.1"/>
    </source>
</evidence>
<reference evidence="3" key="1">
    <citation type="journal article" date="2015" name="PLoS Genet.">
        <title>Genome Sequence and Transcriptome Analyses of Chrysochromulina tobin: Metabolic Tools for Enhanced Algal Fitness in the Prominent Order Prymnesiales (Haptophyceae).</title>
        <authorList>
            <person name="Hovde B.T."/>
            <person name="Deodato C.R."/>
            <person name="Hunsperger H.M."/>
            <person name="Ryken S.A."/>
            <person name="Yost W."/>
            <person name="Jha R.K."/>
            <person name="Patterson J."/>
            <person name="Monnat R.J. Jr."/>
            <person name="Barlow S.B."/>
            <person name="Starkenburg S.R."/>
            <person name="Cattolico R.A."/>
        </authorList>
    </citation>
    <scope>NUCLEOTIDE SEQUENCE</scope>
    <source>
        <strain evidence="3">CCMP291</strain>
    </source>
</reference>
<feature type="region of interest" description="Disordered" evidence="1">
    <location>
        <begin position="1"/>
        <end position="31"/>
    </location>
</feature>
<feature type="compositionally biased region" description="Low complexity" evidence="1">
    <location>
        <begin position="167"/>
        <end position="182"/>
    </location>
</feature>
<comment type="caution">
    <text evidence="2">The sequence shown here is derived from an EMBL/GenBank/DDBJ whole genome shotgun (WGS) entry which is preliminary data.</text>
</comment>
<gene>
    <name evidence="2" type="ORF">Ctob_004229</name>
</gene>
<dbReference type="AlphaFoldDB" id="A0A0M0JLP1"/>
<dbReference type="EMBL" id="JWZX01002710">
    <property type="protein sequence ID" value="KOO27474.1"/>
    <property type="molecule type" value="Genomic_DNA"/>
</dbReference>
<keyword evidence="3" id="KW-1185">Reference proteome</keyword>
<protein>
    <submittedName>
        <fullName evidence="2">Uncharacterized protein</fullName>
    </submittedName>
</protein>
<feature type="compositionally biased region" description="Basic and acidic residues" evidence="1">
    <location>
        <begin position="20"/>
        <end position="31"/>
    </location>
</feature>
<proteinExistence type="predicted"/>
<dbReference type="Proteomes" id="UP000037460">
    <property type="component" value="Unassembled WGS sequence"/>
</dbReference>